<dbReference type="Pfam" id="PF01050">
    <property type="entry name" value="MannoseP_isomer"/>
    <property type="match status" value="1"/>
</dbReference>
<sequence>MTDLDTLEASGILKCDTPWGKEFIILGGNGATETVKVIWVNPGQRLTLQSHEWRLEQWTILSSNGGTVNIETPSGAMLDYAAQQGAVHRVPKNIRHRLAAPLTHPLVVLEVAFGLFDQNDITRYEDNDGRAG</sequence>
<dbReference type="EMBL" id="MFLY01000022">
    <property type="protein sequence ID" value="OGG72933.1"/>
    <property type="molecule type" value="Genomic_DNA"/>
</dbReference>
<protein>
    <recommendedName>
        <fullName evidence="1">Mannose-6-phosphate isomerase type II C-terminal domain-containing protein</fullName>
    </recommendedName>
</protein>
<accession>A0A1F6EH21</accession>
<dbReference type="GO" id="GO:0005976">
    <property type="term" value="P:polysaccharide metabolic process"/>
    <property type="evidence" value="ECO:0007669"/>
    <property type="project" value="InterPro"/>
</dbReference>
<reference evidence="2 3" key="1">
    <citation type="journal article" date="2016" name="Nat. Commun.">
        <title>Thousands of microbial genomes shed light on interconnected biogeochemical processes in an aquifer system.</title>
        <authorList>
            <person name="Anantharaman K."/>
            <person name="Brown C.T."/>
            <person name="Hug L.A."/>
            <person name="Sharon I."/>
            <person name="Castelle C.J."/>
            <person name="Probst A.J."/>
            <person name="Thomas B.C."/>
            <person name="Singh A."/>
            <person name="Wilkins M.J."/>
            <person name="Karaoz U."/>
            <person name="Brodie E.L."/>
            <person name="Williams K.H."/>
            <person name="Hubbard S.S."/>
            <person name="Banfield J.F."/>
        </authorList>
    </citation>
    <scope>NUCLEOTIDE SEQUENCE [LARGE SCALE GENOMIC DNA]</scope>
</reference>
<comment type="caution">
    <text evidence="2">The sequence shown here is derived from an EMBL/GenBank/DDBJ whole genome shotgun (WGS) entry which is preliminary data.</text>
</comment>
<dbReference type="InterPro" id="IPR011051">
    <property type="entry name" value="RmlC_Cupin_sf"/>
</dbReference>
<dbReference type="SUPFAM" id="SSF51182">
    <property type="entry name" value="RmlC-like cupins"/>
    <property type="match status" value="1"/>
</dbReference>
<dbReference type="AlphaFoldDB" id="A0A1F6EH21"/>
<gene>
    <name evidence="2" type="ORF">A3A38_04200</name>
</gene>
<name>A0A1F6EH21_9BACT</name>
<dbReference type="InterPro" id="IPR014710">
    <property type="entry name" value="RmlC-like_jellyroll"/>
</dbReference>
<organism evidence="2 3">
    <name type="scientific">Candidatus Kaiserbacteria bacterium RIFCSPLOWO2_01_FULL_53_17</name>
    <dbReference type="NCBI Taxonomy" id="1798511"/>
    <lineage>
        <taxon>Bacteria</taxon>
        <taxon>Candidatus Kaiseribacteriota</taxon>
    </lineage>
</organism>
<evidence type="ECO:0000313" key="3">
    <source>
        <dbReference type="Proteomes" id="UP000177306"/>
    </source>
</evidence>
<dbReference type="InterPro" id="IPR001538">
    <property type="entry name" value="Man6P_isomerase-2_C"/>
</dbReference>
<dbReference type="GO" id="GO:0016779">
    <property type="term" value="F:nucleotidyltransferase activity"/>
    <property type="evidence" value="ECO:0007669"/>
    <property type="project" value="InterPro"/>
</dbReference>
<evidence type="ECO:0000259" key="1">
    <source>
        <dbReference type="Pfam" id="PF01050"/>
    </source>
</evidence>
<feature type="domain" description="Mannose-6-phosphate isomerase type II C-terminal" evidence="1">
    <location>
        <begin position="17"/>
        <end position="126"/>
    </location>
</feature>
<proteinExistence type="predicted"/>
<evidence type="ECO:0000313" key="2">
    <source>
        <dbReference type="EMBL" id="OGG72933.1"/>
    </source>
</evidence>
<dbReference type="Gene3D" id="2.60.120.10">
    <property type="entry name" value="Jelly Rolls"/>
    <property type="match status" value="1"/>
</dbReference>
<dbReference type="Proteomes" id="UP000177306">
    <property type="component" value="Unassembled WGS sequence"/>
</dbReference>